<evidence type="ECO:0000313" key="3">
    <source>
        <dbReference type="Proteomes" id="UP000676967"/>
    </source>
</evidence>
<sequence>MSDAALATMEAELIGKILRLVDQIEEKTRLLHQAVERGLPFLPPPMRMQATSGWQRFCDEMADWWRFWREVAVNPGSPSRLRDLAAAWTERVGGPVSGEVPTVDAGRLSVDDNWDGDAATAYRALLPAQKDALTQIKTTLTDSITDALDGIANDLVVFWTALIVMIVPLIAGIAGAISTSSTVIGIPVGVFIALGTAATAAVALNVAIMILKSSVDSRTTKLRQKLGEDTVFGGGWPPTATGGPPLR</sequence>
<gene>
    <name evidence="2" type="ORF">Aiant_17480</name>
</gene>
<dbReference type="EMBL" id="AP023356">
    <property type="protein sequence ID" value="BCJ41091.1"/>
    <property type="molecule type" value="Genomic_DNA"/>
</dbReference>
<dbReference type="RefSeq" id="WP_189332533.1">
    <property type="nucleotide sequence ID" value="NZ_AP023356.1"/>
</dbReference>
<protein>
    <submittedName>
        <fullName evidence="2">Uncharacterized protein</fullName>
    </submittedName>
</protein>
<organism evidence="2 3">
    <name type="scientific">Actinoplanes ianthinogenes</name>
    <dbReference type="NCBI Taxonomy" id="122358"/>
    <lineage>
        <taxon>Bacteria</taxon>
        <taxon>Bacillati</taxon>
        <taxon>Actinomycetota</taxon>
        <taxon>Actinomycetes</taxon>
        <taxon>Micromonosporales</taxon>
        <taxon>Micromonosporaceae</taxon>
        <taxon>Actinoplanes</taxon>
    </lineage>
</organism>
<dbReference type="Proteomes" id="UP000676967">
    <property type="component" value="Chromosome"/>
</dbReference>
<keyword evidence="3" id="KW-1185">Reference proteome</keyword>
<accession>A0ABM7LPD5</accession>
<name>A0ABM7LPD5_9ACTN</name>
<keyword evidence="1" id="KW-0472">Membrane</keyword>
<keyword evidence="1" id="KW-1133">Transmembrane helix</keyword>
<feature type="transmembrane region" description="Helical" evidence="1">
    <location>
        <begin position="156"/>
        <end position="177"/>
    </location>
</feature>
<evidence type="ECO:0000256" key="1">
    <source>
        <dbReference type="SAM" id="Phobius"/>
    </source>
</evidence>
<keyword evidence="1" id="KW-0812">Transmembrane</keyword>
<reference evidence="2 3" key="1">
    <citation type="submission" date="2020-08" db="EMBL/GenBank/DDBJ databases">
        <title>Whole genome shotgun sequence of Actinoplanes ianthinogenes NBRC 13996.</title>
        <authorList>
            <person name="Komaki H."/>
            <person name="Tamura T."/>
        </authorList>
    </citation>
    <scope>NUCLEOTIDE SEQUENCE [LARGE SCALE GENOMIC DNA]</scope>
    <source>
        <strain evidence="2 3">NBRC 13996</strain>
    </source>
</reference>
<proteinExistence type="predicted"/>
<feature type="transmembrane region" description="Helical" evidence="1">
    <location>
        <begin position="183"/>
        <end position="211"/>
    </location>
</feature>
<evidence type="ECO:0000313" key="2">
    <source>
        <dbReference type="EMBL" id="BCJ41091.1"/>
    </source>
</evidence>